<dbReference type="Gene3D" id="1.10.10.60">
    <property type="entry name" value="Homeodomain-like"/>
    <property type="match status" value="1"/>
</dbReference>
<protein>
    <submittedName>
        <fullName evidence="4">TetR/AcrR family transcriptional regulator</fullName>
    </submittedName>
</protein>
<accession>A0A931G7K5</accession>
<evidence type="ECO:0000313" key="5">
    <source>
        <dbReference type="Proteomes" id="UP000598146"/>
    </source>
</evidence>
<dbReference type="Proteomes" id="UP000598146">
    <property type="component" value="Unassembled WGS sequence"/>
</dbReference>
<dbReference type="SUPFAM" id="SSF48498">
    <property type="entry name" value="Tetracyclin repressor-like, C-terminal domain"/>
    <property type="match status" value="1"/>
</dbReference>
<keyword evidence="5" id="KW-1185">Reference proteome</keyword>
<dbReference type="InterPro" id="IPR050109">
    <property type="entry name" value="HTH-type_TetR-like_transc_reg"/>
</dbReference>
<proteinExistence type="predicted"/>
<dbReference type="InterPro" id="IPR009057">
    <property type="entry name" value="Homeodomain-like_sf"/>
</dbReference>
<comment type="caution">
    <text evidence="4">The sequence shown here is derived from an EMBL/GenBank/DDBJ whole genome shotgun (WGS) entry which is preliminary data.</text>
</comment>
<dbReference type="PROSITE" id="PS50977">
    <property type="entry name" value="HTH_TETR_2"/>
    <property type="match status" value="1"/>
</dbReference>
<organism evidence="4 5">
    <name type="scientific">Actinoplanes aureus</name>
    <dbReference type="NCBI Taxonomy" id="2792083"/>
    <lineage>
        <taxon>Bacteria</taxon>
        <taxon>Bacillati</taxon>
        <taxon>Actinomycetota</taxon>
        <taxon>Actinomycetes</taxon>
        <taxon>Micromonosporales</taxon>
        <taxon>Micromonosporaceae</taxon>
        <taxon>Actinoplanes</taxon>
    </lineage>
</organism>
<dbReference type="InterPro" id="IPR036271">
    <property type="entry name" value="Tet_transcr_reg_TetR-rel_C_sf"/>
</dbReference>
<name>A0A931G7K5_9ACTN</name>
<sequence length="218" mass="24208">MERMTTPAESLEIRPPLQQRSREAWQRVLDAGVTILEEGGYEAFTIAAVCERAQVPPRALYARVDNKDALFLAVYEHGLARVRADQAVLDERDRWRGVPAERIVAEAVRLVAGVFDRHAALLRAVILISGVHPEVHRRGRRYSRELGDQFTALILETGVEIDQPDPGGAIRAAFDTVFSTLVLRTAYGPGFAAATGTDEDFLRDLTIMVTRYLLRPGG</sequence>
<dbReference type="Pfam" id="PF00440">
    <property type="entry name" value="TetR_N"/>
    <property type="match status" value="1"/>
</dbReference>
<dbReference type="PANTHER" id="PTHR30055:SF226">
    <property type="entry name" value="HTH-TYPE TRANSCRIPTIONAL REGULATOR PKSA"/>
    <property type="match status" value="1"/>
</dbReference>
<feature type="domain" description="HTH tetR-type" evidence="3">
    <location>
        <begin position="22"/>
        <end position="82"/>
    </location>
</feature>
<evidence type="ECO:0000259" key="3">
    <source>
        <dbReference type="PROSITE" id="PS50977"/>
    </source>
</evidence>
<dbReference type="Gene3D" id="1.10.357.10">
    <property type="entry name" value="Tetracycline Repressor, domain 2"/>
    <property type="match status" value="1"/>
</dbReference>
<evidence type="ECO:0000256" key="1">
    <source>
        <dbReference type="ARBA" id="ARBA00023125"/>
    </source>
</evidence>
<evidence type="ECO:0000313" key="4">
    <source>
        <dbReference type="EMBL" id="MBG0568349.1"/>
    </source>
</evidence>
<dbReference type="InterPro" id="IPR001647">
    <property type="entry name" value="HTH_TetR"/>
</dbReference>
<dbReference type="GO" id="GO:0003700">
    <property type="term" value="F:DNA-binding transcription factor activity"/>
    <property type="evidence" value="ECO:0007669"/>
    <property type="project" value="TreeGrafter"/>
</dbReference>
<dbReference type="AlphaFoldDB" id="A0A931G7K5"/>
<dbReference type="GO" id="GO:0000976">
    <property type="term" value="F:transcription cis-regulatory region binding"/>
    <property type="evidence" value="ECO:0007669"/>
    <property type="project" value="TreeGrafter"/>
</dbReference>
<reference evidence="4" key="1">
    <citation type="submission" date="2020-11" db="EMBL/GenBank/DDBJ databases">
        <title>Isolation and identification of active actinomycetes.</title>
        <authorList>
            <person name="Sun X."/>
        </authorList>
    </citation>
    <scope>NUCLEOTIDE SEQUENCE</scope>
    <source>
        <strain evidence="4">NEAU-A11</strain>
    </source>
</reference>
<dbReference type="PANTHER" id="PTHR30055">
    <property type="entry name" value="HTH-TYPE TRANSCRIPTIONAL REGULATOR RUTR"/>
    <property type="match status" value="1"/>
</dbReference>
<evidence type="ECO:0000256" key="2">
    <source>
        <dbReference type="PROSITE-ProRule" id="PRU00335"/>
    </source>
</evidence>
<keyword evidence="1 2" id="KW-0238">DNA-binding</keyword>
<feature type="DNA-binding region" description="H-T-H motif" evidence="2">
    <location>
        <begin position="45"/>
        <end position="64"/>
    </location>
</feature>
<dbReference type="SUPFAM" id="SSF46689">
    <property type="entry name" value="Homeodomain-like"/>
    <property type="match status" value="1"/>
</dbReference>
<gene>
    <name evidence="4" type="ORF">I4J89_43680</name>
</gene>
<dbReference type="EMBL" id="JADQTO010000037">
    <property type="protein sequence ID" value="MBG0568349.1"/>
    <property type="molecule type" value="Genomic_DNA"/>
</dbReference>